<keyword evidence="16" id="KW-0010">Activator</keyword>
<evidence type="ECO:0000256" key="17">
    <source>
        <dbReference type="ARBA" id="ARBA00023163"/>
    </source>
</evidence>
<evidence type="ECO:0000256" key="5">
    <source>
        <dbReference type="ARBA" id="ARBA00022741"/>
    </source>
</evidence>
<dbReference type="InterPro" id="IPR010666">
    <property type="entry name" value="Znf_GRF"/>
</dbReference>
<keyword evidence="8" id="KW-0221">Differentiation</keyword>
<dbReference type="Proteomes" id="UP000322234">
    <property type="component" value="Unassembled WGS sequence"/>
</dbReference>
<feature type="region of interest" description="Disordered" evidence="27">
    <location>
        <begin position="566"/>
        <end position="586"/>
    </location>
</feature>
<keyword evidence="17" id="KW-0804">Transcription</keyword>
<accession>A0A6B0QVM0</accession>
<evidence type="ECO:0000256" key="14">
    <source>
        <dbReference type="ARBA" id="ARBA00023015"/>
    </source>
</evidence>
<dbReference type="FunFam" id="3.40.50.300:FF:001087">
    <property type="entry name" value="ZGRF1 isoform 9"/>
    <property type="match status" value="1"/>
</dbReference>
<evidence type="ECO:0000256" key="4">
    <source>
        <dbReference type="ARBA" id="ARBA00022723"/>
    </source>
</evidence>
<evidence type="ECO:0000259" key="29">
    <source>
        <dbReference type="PROSITE" id="PS51999"/>
    </source>
</evidence>
<comment type="subcellular location">
    <subcellularLocation>
        <location evidence="1">Nucleus</location>
    </subcellularLocation>
</comment>
<dbReference type="GO" id="GO:0005524">
    <property type="term" value="F:ATP binding"/>
    <property type="evidence" value="ECO:0007669"/>
    <property type="project" value="UniProtKB-KW"/>
</dbReference>
<name>A0A6B0QVM0_9CETA</name>
<comment type="subunit">
    <text evidence="23">Interacts with DNA repair protein RAD51; the interaction promotes RAD51 strand exchange activity. Also interacts with DNA repair proteins EXO1 and BRCA1; the interactions are increased following DNA damage induction.</text>
</comment>
<feature type="compositionally biased region" description="Polar residues" evidence="27">
    <location>
        <begin position="2612"/>
        <end position="2629"/>
    </location>
</feature>
<feature type="compositionally biased region" description="Basic and acidic residues" evidence="27">
    <location>
        <begin position="426"/>
        <end position="440"/>
    </location>
</feature>
<evidence type="ECO:0000256" key="6">
    <source>
        <dbReference type="ARBA" id="ARBA00022763"/>
    </source>
</evidence>
<dbReference type="Pfam" id="PF00010">
    <property type="entry name" value="HLH"/>
    <property type="match status" value="1"/>
</dbReference>
<keyword evidence="6" id="KW-0227">DNA damage</keyword>
<dbReference type="GO" id="GO:0005634">
    <property type="term" value="C:nucleus"/>
    <property type="evidence" value="ECO:0007669"/>
    <property type="project" value="UniProtKB-SubCell"/>
</dbReference>
<evidence type="ECO:0000313" key="30">
    <source>
        <dbReference type="EMBL" id="MXQ81565.1"/>
    </source>
</evidence>
<keyword evidence="19" id="KW-0413">Isomerase</keyword>
<organism evidence="30 31">
    <name type="scientific">Bos mutus</name>
    <name type="common">wild yak</name>
    <dbReference type="NCBI Taxonomy" id="72004"/>
    <lineage>
        <taxon>Eukaryota</taxon>
        <taxon>Metazoa</taxon>
        <taxon>Chordata</taxon>
        <taxon>Craniata</taxon>
        <taxon>Vertebrata</taxon>
        <taxon>Euteleostomi</taxon>
        <taxon>Mammalia</taxon>
        <taxon>Eutheria</taxon>
        <taxon>Laurasiatheria</taxon>
        <taxon>Artiodactyla</taxon>
        <taxon>Ruminantia</taxon>
        <taxon>Pecora</taxon>
        <taxon>Bovidae</taxon>
        <taxon>Bovinae</taxon>
        <taxon>Bos</taxon>
    </lineage>
</organism>
<feature type="region of interest" description="Disordered" evidence="27">
    <location>
        <begin position="1126"/>
        <end position="1155"/>
    </location>
</feature>
<feature type="compositionally biased region" description="Low complexity" evidence="27">
    <location>
        <begin position="2444"/>
        <end position="2453"/>
    </location>
</feature>
<evidence type="ECO:0000256" key="22">
    <source>
        <dbReference type="ARBA" id="ARBA00048954"/>
    </source>
</evidence>
<evidence type="ECO:0000256" key="24">
    <source>
        <dbReference type="ARBA" id="ARBA00072540"/>
    </source>
</evidence>
<dbReference type="GO" id="GO:0035861">
    <property type="term" value="C:site of double-strand break"/>
    <property type="evidence" value="ECO:0007669"/>
    <property type="project" value="TreeGrafter"/>
</dbReference>
<evidence type="ECO:0000256" key="27">
    <source>
        <dbReference type="SAM" id="MobiDB-lite"/>
    </source>
</evidence>
<evidence type="ECO:0000256" key="11">
    <source>
        <dbReference type="ARBA" id="ARBA00022833"/>
    </source>
</evidence>
<dbReference type="Pfam" id="PF13086">
    <property type="entry name" value="AAA_11"/>
    <property type="match status" value="1"/>
</dbReference>
<keyword evidence="11" id="KW-0862">Zinc</keyword>
<evidence type="ECO:0000256" key="18">
    <source>
        <dbReference type="ARBA" id="ARBA00023204"/>
    </source>
</evidence>
<feature type="domain" description="GRF-type" evidence="29">
    <location>
        <begin position="1409"/>
        <end position="1451"/>
    </location>
</feature>
<dbReference type="Pfam" id="PF06839">
    <property type="entry name" value="Zn_ribbon_GRF"/>
    <property type="match status" value="1"/>
</dbReference>
<evidence type="ECO:0000256" key="25">
    <source>
        <dbReference type="ARBA" id="ARBA00083828"/>
    </source>
</evidence>
<dbReference type="Pfam" id="PF10382">
    <property type="entry name" value="ZGRF1-like_N"/>
    <property type="match status" value="1"/>
</dbReference>
<dbReference type="GO" id="GO:0046983">
    <property type="term" value="F:protein dimerization activity"/>
    <property type="evidence" value="ECO:0007669"/>
    <property type="project" value="InterPro"/>
</dbReference>
<dbReference type="SUPFAM" id="SSF47459">
    <property type="entry name" value="HLH, helix-loop-helix DNA-binding domain"/>
    <property type="match status" value="1"/>
</dbReference>
<dbReference type="EMBL" id="VBQZ03000008">
    <property type="protein sequence ID" value="MXQ81565.1"/>
    <property type="molecule type" value="Genomic_DNA"/>
</dbReference>
<feature type="compositionally biased region" description="Low complexity" evidence="27">
    <location>
        <begin position="2630"/>
        <end position="2651"/>
    </location>
</feature>
<dbReference type="PROSITE" id="PS51999">
    <property type="entry name" value="ZF_GRF"/>
    <property type="match status" value="1"/>
</dbReference>
<keyword evidence="9" id="KW-0378">Hydrolase</keyword>
<dbReference type="GO" id="GO:0043139">
    <property type="term" value="F:5'-3' DNA helicase activity"/>
    <property type="evidence" value="ECO:0007669"/>
    <property type="project" value="UniProtKB-EC"/>
</dbReference>
<evidence type="ECO:0000256" key="12">
    <source>
        <dbReference type="ARBA" id="ARBA00022840"/>
    </source>
</evidence>
<dbReference type="CDD" id="cd19717">
    <property type="entry name" value="bHLH_TS_NGN2_ATOH4"/>
    <property type="match status" value="1"/>
</dbReference>
<feature type="compositionally biased region" description="Low complexity" evidence="27">
    <location>
        <begin position="1135"/>
        <end position="1144"/>
    </location>
</feature>
<feature type="compositionally biased region" description="Low complexity" evidence="27">
    <location>
        <begin position="573"/>
        <end position="584"/>
    </location>
</feature>
<keyword evidence="5" id="KW-0547">Nucleotide-binding</keyword>
<dbReference type="Pfam" id="PF13087">
    <property type="entry name" value="AAA_12"/>
    <property type="match status" value="1"/>
</dbReference>
<keyword evidence="31" id="KW-1185">Reference proteome</keyword>
<protein>
    <recommendedName>
        <fullName evidence="24">5'-3' DNA helicase ZGRF1</fullName>
        <ecNumber evidence="21">5.6.2.3</ecNumber>
    </recommendedName>
    <alternativeName>
        <fullName evidence="25">GRF-type zinc finger domain-containing protein 1</fullName>
    </alternativeName>
</protein>
<dbReference type="GO" id="GO:0016787">
    <property type="term" value="F:hydrolase activity"/>
    <property type="evidence" value="ECO:0007669"/>
    <property type="project" value="UniProtKB-KW"/>
</dbReference>
<keyword evidence="14" id="KW-0805">Transcription regulation</keyword>
<proteinExistence type="predicted"/>
<dbReference type="SUPFAM" id="SSF52540">
    <property type="entry name" value="P-loop containing nucleoside triphosphate hydrolases"/>
    <property type="match status" value="1"/>
</dbReference>
<evidence type="ECO:0000256" key="9">
    <source>
        <dbReference type="ARBA" id="ARBA00022801"/>
    </source>
</evidence>
<dbReference type="InterPro" id="IPR041679">
    <property type="entry name" value="DNA2/NAM7-like_C"/>
</dbReference>
<dbReference type="CDD" id="cd18808">
    <property type="entry name" value="SF1_C_Upf1"/>
    <property type="match status" value="1"/>
</dbReference>
<reference evidence="30" key="1">
    <citation type="submission" date="2019-10" db="EMBL/GenBank/DDBJ databases">
        <title>The sequence and de novo assembly of the wild yak genome.</title>
        <authorList>
            <person name="Liu Y."/>
        </authorList>
    </citation>
    <scope>NUCLEOTIDE SEQUENCE [LARGE SCALE GENOMIC DNA]</scope>
    <source>
        <strain evidence="30">WY2019</strain>
    </source>
</reference>
<evidence type="ECO:0000256" key="8">
    <source>
        <dbReference type="ARBA" id="ARBA00022782"/>
    </source>
</evidence>
<dbReference type="EC" id="5.6.2.3" evidence="21"/>
<dbReference type="GO" id="GO:0007399">
    <property type="term" value="P:nervous system development"/>
    <property type="evidence" value="ECO:0007669"/>
    <property type="project" value="UniProtKB-KW"/>
</dbReference>
<evidence type="ECO:0000256" key="21">
    <source>
        <dbReference type="ARBA" id="ARBA00044969"/>
    </source>
</evidence>
<dbReference type="Gene3D" id="4.10.280.10">
    <property type="entry name" value="Helix-loop-helix DNA-binding domain"/>
    <property type="match status" value="1"/>
</dbReference>
<dbReference type="InterPro" id="IPR032655">
    <property type="entry name" value="Ngn-2_bHLH"/>
</dbReference>
<keyword evidence="2" id="KW-0217">Developmental protein</keyword>
<dbReference type="GO" id="GO:0030154">
    <property type="term" value="P:cell differentiation"/>
    <property type="evidence" value="ECO:0007669"/>
    <property type="project" value="UniProtKB-KW"/>
</dbReference>
<dbReference type="Gene3D" id="3.40.50.300">
    <property type="entry name" value="P-loop containing nucleotide triphosphate hydrolases"/>
    <property type="match status" value="2"/>
</dbReference>
<feature type="region of interest" description="Disordered" evidence="27">
    <location>
        <begin position="420"/>
        <end position="440"/>
    </location>
</feature>
<dbReference type="FunFam" id="4.10.280.10:FF:000006">
    <property type="entry name" value="Neurogenic differentiation factor"/>
    <property type="match status" value="1"/>
</dbReference>
<keyword evidence="12" id="KW-0067">ATP-binding</keyword>
<dbReference type="InterPro" id="IPR018838">
    <property type="entry name" value="ZGRF1-like_N"/>
</dbReference>
<evidence type="ECO:0000256" key="16">
    <source>
        <dbReference type="ARBA" id="ARBA00023159"/>
    </source>
</evidence>
<dbReference type="InterPro" id="IPR036638">
    <property type="entry name" value="HLH_DNA-bd_sf"/>
</dbReference>
<keyword evidence="4" id="KW-0479">Metal-binding</keyword>
<evidence type="ECO:0000256" key="10">
    <source>
        <dbReference type="ARBA" id="ARBA00022806"/>
    </source>
</evidence>
<evidence type="ECO:0000256" key="2">
    <source>
        <dbReference type="ARBA" id="ARBA00022473"/>
    </source>
</evidence>
<keyword evidence="15" id="KW-0238">DNA-binding</keyword>
<dbReference type="PANTHER" id="PTHR28535:SF1">
    <property type="entry name" value="PROTEIN ZGRF1"/>
    <property type="match status" value="1"/>
</dbReference>
<keyword evidence="10" id="KW-0347">Helicase</keyword>
<feature type="region of interest" description="Disordered" evidence="27">
    <location>
        <begin position="608"/>
        <end position="634"/>
    </location>
</feature>
<dbReference type="GO" id="GO:0006302">
    <property type="term" value="P:double-strand break repair"/>
    <property type="evidence" value="ECO:0007669"/>
    <property type="project" value="TreeGrafter"/>
</dbReference>
<feature type="domain" description="BHLH" evidence="28">
    <location>
        <begin position="2529"/>
        <end position="2581"/>
    </location>
</feature>
<evidence type="ECO:0000256" key="19">
    <source>
        <dbReference type="ARBA" id="ARBA00023235"/>
    </source>
</evidence>
<evidence type="ECO:0000256" key="3">
    <source>
        <dbReference type="ARBA" id="ARBA00022553"/>
    </source>
</evidence>
<evidence type="ECO:0000259" key="28">
    <source>
        <dbReference type="PROSITE" id="PS50888"/>
    </source>
</evidence>
<dbReference type="InterPro" id="IPR027417">
    <property type="entry name" value="P-loop_NTPase"/>
</dbReference>
<comment type="caution">
    <text evidence="30">The sequence shown here is derived from an EMBL/GenBank/DDBJ whole genome shotgun (WGS) entry which is preliminary data.</text>
</comment>
<evidence type="ECO:0000313" key="31">
    <source>
        <dbReference type="Proteomes" id="UP000322234"/>
    </source>
</evidence>
<dbReference type="InterPro" id="IPR052800">
    <property type="entry name" value="DNA_Repair_Helicase_ZGRF1"/>
</dbReference>
<dbReference type="GO" id="GO:0008270">
    <property type="term" value="F:zinc ion binding"/>
    <property type="evidence" value="ECO:0007669"/>
    <property type="project" value="UniProtKB-KW"/>
</dbReference>
<dbReference type="PROSITE" id="PS50888">
    <property type="entry name" value="BHLH"/>
    <property type="match status" value="1"/>
</dbReference>
<dbReference type="GO" id="GO:0003677">
    <property type="term" value="F:DNA binding"/>
    <property type="evidence" value="ECO:0007669"/>
    <property type="project" value="UniProtKB-KW"/>
</dbReference>
<comment type="catalytic activity">
    <reaction evidence="22">
        <text>ATP + H2O = ADP + phosphate + H(+)</text>
        <dbReference type="Rhea" id="RHEA:13065"/>
        <dbReference type="ChEBI" id="CHEBI:15377"/>
        <dbReference type="ChEBI" id="CHEBI:15378"/>
        <dbReference type="ChEBI" id="CHEBI:30616"/>
        <dbReference type="ChEBI" id="CHEBI:43474"/>
        <dbReference type="ChEBI" id="CHEBI:456216"/>
        <dbReference type="EC" id="5.6.2.3"/>
    </reaction>
</comment>
<gene>
    <name evidence="30" type="ORF">E5288_WYG011930</name>
</gene>
<dbReference type="InterPro" id="IPR041677">
    <property type="entry name" value="DNA2/NAM7_AAA_11"/>
</dbReference>
<keyword evidence="13" id="KW-0524">Neurogenesis</keyword>
<feature type="region of interest" description="Disordered" evidence="27">
    <location>
        <begin position="2612"/>
        <end position="2677"/>
    </location>
</feature>
<keyword evidence="3" id="KW-0597">Phosphoprotein</keyword>
<feature type="region of interest" description="Disordered" evidence="27">
    <location>
        <begin position="1169"/>
        <end position="1194"/>
    </location>
</feature>
<dbReference type="SMART" id="SM00353">
    <property type="entry name" value="HLH"/>
    <property type="match status" value="1"/>
</dbReference>
<evidence type="ECO:0000256" key="26">
    <source>
        <dbReference type="PROSITE-ProRule" id="PRU01343"/>
    </source>
</evidence>
<evidence type="ECO:0000256" key="20">
    <source>
        <dbReference type="ARBA" id="ARBA00023242"/>
    </source>
</evidence>
<evidence type="ECO:0000256" key="1">
    <source>
        <dbReference type="ARBA" id="ARBA00004123"/>
    </source>
</evidence>
<dbReference type="InterPro" id="IPR011598">
    <property type="entry name" value="bHLH_dom"/>
</dbReference>
<keyword evidence="18" id="KW-0234">DNA repair</keyword>
<evidence type="ECO:0000256" key="15">
    <source>
        <dbReference type="ARBA" id="ARBA00023125"/>
    </source>
</evidence>
<evidence type="ECO:0000256" key="23">
    <source>
        <dbReference type="ARBA" id="ARBA00066212"/>
    </source>
</evidence>
<evidence type="ECO:0000256" key="13">
    <source>
        <dbReference type="ARBA" id="ARBA00022902"/>
    </source>
</evidence>
<dbReference type="InterPro" id="IPR047187">
    <property type="entry name" value="SF1_C_Upf1"/>
</dbReference>
<dbReference type="PANTHER" id="PTHR28535">
    <property type="entry name" value="ZINC FINGER GRF-TYPE CONTAINING 1"/>
    <property type="match status" value="1"/>
</dbReference>
<evidence type="ECO:0000256" key="7">
    <source>
        <dbReference type="ARBA" id="ARBA00022771"/>
    </source>
</evidence>
<keyword evidence="20" id="KW-0539">Nucleus</keyword>
<keyword evidence="7 26" id="KW-0863">Zinc-finger</keyword>
<feature type="region of interest" description="Disordered" evidence="27">
    <location>
        <begin position="2444"/>
        <end position="2470"/>
    </location>
</feature>
<sequence length="2687" mass="298025">MSDTSSERLGKDGPRGCATVIYVTGVGSLSVGAGHRRTQSPQRLAAKEEFDWQFENGRSGIREILLVPKEKDQKRLICGVTILLGPQWQVLYTHQKTKKSKVWQDGILKITHLGNKAILYDDKGGCLESLFLKCLEVKPGDDLESDRYLITVEEVKVAGSTAVKQDVIKEAPALNSKRFMSSGRSLGCQPAGLKRKFTGFQGPRQVPKKMVITENSDPAASLESEKPGPAFLSPLYSTPPLFPTIGKKDASNMPTDSENIVTYKNRERNGIPFSSVISTPSFKINPEVLCEENYVCSPVSSVNKHSDSLLTDESMKRDSLVSHSLGVSQNIRSKAQILALLKSTSTSTSKELNSEIIGHFPQIQPQGSLEIPAEPDCLPEQEEYAEVKSTESLHNQHQSENTMRNKSRWAVYLSSRSSPVHSSTVDGKDIEKKPKTQEGHLNLKDLSMQNRIQFLETCAEKGKRYNEDKSIDDNDQSWDQEGKLEIPSFCENSSLPINCNIVVNDGLLLDSDIQKNNKRSVDQNDQIGKKGSILLREKAQEININGTPEKKYEHLQIESSLSNNSGISDDIFSKSSTNNESLSSIHEPMSDISQPFVEVTFNLNNFETSDTEEESQESSKTCQDSEDSTLVNSSNSRCENISCKEVGSEHLPLLTSTGGKLSETFPMKEILPSQFCDKTCVGYDTETWKAGNTGKERKEVCSDTLSNFDSSLEWTDDRYVENDEGANKSISASFPSKSERMNTNLHIPHLLNIATDQKPENNLFSEQAQTVLGSDLDKTTNQVLPLTSSSGNSIQILNAKQIHSKECTALDKSQTQGSNSLCYPLGKTHISKDTESHISEAEEVGRSRGLSQDHIDVETSGENKQYGNNLRNSSEISGLVNSISLLKSLTEHSTALEGLEVLKKKNTSLKQQGTLQTYEPDSSPEVGKPLTTIVSQAIPKSPHLNQDPHQMIKENEAEPSESRQSLQFIPLGTEEETAFLAVIPKQMERETCKDPKPVEFQGHQVKGSASSAVMVRGHSSQVECSQLSDSTVYGSCTTNTCFLTPELPSTRMQMGFLQVTSPEQKISTLSPVSTLSFNSRDDDFMLEFSEESLKGQTLPVMKKSSSLENKNLQRLSFEVSRTRAPLVALPPASGPPDSDSCSRMMDCDRQKASGPPIFSLREESAVPSFSFGPKDQSEASFSNESREVTPSEVSLLDNTSTQSKWLKYQNTRQCNLTTPDRVDEKVTDGFFAEAVSAMHFSNTGERENDAVNGSSLDSVYLQMMKHMLQQQQQDFSSQDSVCRKKAFSLNINEASKTEEVQNMLGEYACYNCSVTGDLQEVKDSELCFPSGQKVKSACLPQRQIHIPAVFQSPAHYKQVFTSCLTEHLNILLFGLAQRLHKALSKVDISFYTSSNGDRLKNVENNVPSCHHQQPAKLVMVKKEGPNKGRLFYTCDGPKGDQCKFFKWFEEMTPGYLTQEKSLPSMVLSDIKSIGFYLRSQKIPLYEECQLFVRKGFDFQRKRFGKLKKFTTVDPEFYNEPKSKLYLKLSRKESSSAYSKDDLWVVSKTLDFELDTFIACSTFFGPSSINEVELLPLKGYFPSNWPTNTVVHALLVCNASTELTTLKNIRDYFNPATLPLTQYLLTMSSSTTTSNKRVNKRKFIPPAFSNINTKFELLSIEATLKLASELIQVHKLNKDQAAALIQIAQMMASRQSVEEAKELAIHTLPITIIHGVFGAGKSYLLAVVILFFVQLFEKCEALTVGNARPWKLLISSSTNVAVDRVLLGLLSLGFEKFVRVGSVRKIAKPVLPYSLYAGSENENEQLKELHALMKEDLTPVERVYVRKSIEQHKLGTNKTLLKQVRVVGVTCAACPFPCMNDLKFPVVVLDECSQMTEPASLLPIARFECEKLILVGDPKQLPPTIQGSDAAHENGLEQTLFDRLCLMGHKPILLRTQYRCHPTISAIANDLFYEGNLMNGISETERSPLLEWLPTLCFYNVKGLEQIERGNSFHNVAEAAFTLKLIQSLIASGIAGSMIGVITLYKSQMYKLCHLLSAMDFDHPNLKAVQVSTVDAFQGAEKEIIILSCVRTRQVGFIDSEKRMNVALTRGRRHLLIVGNLACLRKNRLWGRVIQHCEGREGGLQHASQYEPQLDHLLKDYLEKQAEEKQKKKAEKDKLTDKKSYSQKDMVQVYFFLNTELEISSCQQIVIEITSRDSFLSKVKQKPTIASLGVKMVSVNRESLRPKSIAAKQLNPHKKVLGPRPARLKLGSHQNYRGRCLTRLFISTRRSPPSTILSLKVRSGRAYALVTGATGKQSESWRRLVKFPTVTSFLRGKEEECSGSGSPTECREACRVLPLRSWWEEGREGAKGREPFSTCRVDFNTIKKTSCVKLESLNGPEGEIQDETEFRTGVQPLLPGDDPDVRELRGQTAPGALRMFVKSETLELKEEEDVLVLLGSASPASAALTPVSSSADEEEEEELGAAGGARRQLGAEAGPTALGGSPGGAEGCRPARLLGVVHECKRRPSRARAVSRGAKTAETVQRIKKTRRLKANNRERNRMHNLNAALDALREVLPTFPEDAKLTKIETLRFAHNYIWALTETLRLADHCGGGSLPGALFSEAVILSPGGTSAALSNSGDSPSPASTWSCTNSPAESSSASSNSTSPYSCTLSPASPEGSDMDYWQPPPPDKHRYAPHLPIVRDCI</sequence>